<feature type="non-terminal residue" evidence="1">
    <location>
        <position position="1"/>
    </location>
</feature>
<keyword evidence="2" id="KW-1185">Reference proteome</keyword>
<evidence type="ECO:0000313" key="1">
    <source>
        <dbReference type="EMBL" id="CAE7671902.1"/>
    </source>
</evidence>
<proteinExistence type="predicted"/>
<accession>A0A812WHD9</accession>
<dbReference type="AlphaFoldDB" id="A0A812WHD9"/>
<sequence length="94" mass="11140">EWLRMSREDDSRQAFLGLCFVDDFEARRRLARLLTARASRRTPFQDVPSSIVECLDLLSQAGPYRLLFEEFREIVELIEELHVSSQRRSRPELN</sequence>
<feature type="non-terminal residue" evidence="1">
    <location>
        <position position="94"/>
    </location>
</feature>
<evidence type="ECO:0000313" key="2">
    <source>
        <dbReference type="Proteomes" id="UP000601435"/>
    </source>
</evidence>
<protein>
    <submittedName>
        <fullName evidence="1">Unc-89 protein</fullName>
    </submittedName>
</protein>
<name>A0A812WHD9_9DINO</name>
<dbReference type="Proteomes" id="UP000601435">
    <property type="component" value="Unassembled WGS sequence"/>
</dbReference>
<gene>
    <name evidence="1" type="primary">unc-89</name>
    <name evidence="1" type="ORF">SNEC2469_LOCUS19237</name>
</gene>
<dbReference type="EMBL" id="CAJNJA010032861">
    <property type="protein sequence ID" value="CAE7671902.1"/>
    <property type="molecule type" value="Genomic_DNA"/>
</dbReference>
<reference evidence="1" key="1">
    <citation type="submission" date="2021-02" db="EMBL/GenBank/DDBJ databases">
        <authorList>
            <person name="Dougan E. K."/>
            <person name="Rhodes N."/>
            <person name="Thang M."/>
            <person name="Chan C."/>
        </authorList>
    </citation>
    <scope>NUCLEOTIDE SEQUENCE</scope>
</reference>
<comment type="caution">
    <text evidence="1">The sequence shown here is derived from an EMBL/GenBank/DDBJ whole genome shotgun (WGS) entry which is preliminary data.</text>
</comment>
<organism evidence="1 2">
    <name type="scientific">Symbiodinium necroappetens</name>
    <dbReference type="NCBI Taxonomy" id="1628268"/>
    <lineage>
        <taxon>Eukaryota</taxon>
        <taxon>Sar</taxon>
        <taxon>Alveolata</taxon>
        <taxon>Dinophyceae</taxon>
        <taxon>Suessiales</taxon>
        <taxon>Symbiodiniaceae</taxon>
        <taxon>Symbiodinium</taxon>
    </lineage>
</organism>